<dbReference type="InterPro" id="IPR000719">
    <property type="entry name" value="Prot_kinase_dom"/>
</dbReference>
<keyword evidence="2 5" id="KW-0547">Nucleotide-binding</keyword>
<dbReference type="Pfam" id="PF00069">
    <property type="entry name" value="Pkinase"/>
    <property type="match status" value="1"/>
</dbReference>
<keyword evidence="6" id="KW-1133">Transmembrane helix</keyword>
<dbReference type="PANTHER" id="PTHR43289">
    <property type="entry name" value="MITOGEN-ACTIVATED PROTEIN KINASE KINASE KINASE 20-RELATED"/>
    <property type="match status" value="1"/>
</dbReference>
<dbReference type="RefSeq" id="WP_344315363.1">
    <property type="nucleotide sequence ID" value="NZ_BAAANY010000046.1"/>
</dbReference>
<evidence type="ECO:0000313" key="8">
    <source>
        <dbReference type="EMBL" id="GAA1721169.1"/>
    </source>
</evidence>
<dbReference type="PROSITE" id="PS00108">
    <property type="entry name" value="PROTEIN_KINASE_ST"/>
    <property type="match status" value="1"/>
</dbReference>
<keyword evidence="1" id="KW-0808">Transferase</keyword>
<organism evidence="8 9">
    <name type="scientific">Fodinicola feengrottensis</name>
    <dbReference type="NCBI Taxonomy" id="435914"/>
    <lineage>
        <taxon>Bacteria</taxon>
        <taxon>Bacillati</taxon>
        <taxon>Actinomycetota</taxon>
        <taxon>Actinomycetes</taxon>
        <taxon>Mycobacteriales</taxon>
        <taxon>Fodinicola</taxon>
    </lineage>
</organism>
<evidence type="ECO:0000259" key="7">
    <source>
        <dbReference type="PROSITE" id="PS50011"/>
    </source>
</evidence>
<keyword evidence="4 5" id="KW-0067">ATP-binding</keyword>
<feature type="domain" description="Protein kinase" evidence="7">
    <location>
        <begin position="15"/>
        <end position="278"/>
    </location>
</feature>
<gene>
    <name evidence="8" type="ORF">GCM10009765_81740</name>
</gene>
<dbReference type="PROSITE" id="PS50011">
    <property type="entry name" value="PROTEIN_KINASE_DOM"/>
    <property type="match status" value="1"/>
</dbReference>
<dbReference type="EMBL" id="BAAANY010000046">
    <property type="protein sequence ID" value="GAA1721169.1"/>
    <property type="molecule type" value="Genomic_DNA"/>
</dbReference>
<dbReference type="CDD" id="cd14014">
    <property type="entry name" value="STKc_PknB_like"/>
    <property type="match status" value="1"/>
</dbReference>
<keyword evidence="3" id="KW-0418">Kinase</keyword>
<evidence type="ECO:0000313" key="9">
    <source>
        <dbReference type="Proteomes" id="UP001500618"/>
    </source>
</evidence>
<feature type="transmembrane region" description="Helical" evidence="6">
    <location>
        <begin position="318"/>
        <end position="341"/>
    </location>
</feature>
<dbReference type="Gene3D" id="1.10.510.10">
    <property type="entry name" value="Transferase(Phosphotransferase) domain 1"/>
    <property type="match status" value="1"/>
</dbReference>
<dbReference type="InterPro" id="IPR011009">
    <property type="entry name" value="Kinase-like_dom_sf"/>
</dbReference>
<evidence type="ECO:0000256" key="2">
    <source>
        <dbReference type="ARBA" id="ARBA00022741"/>
    </source>
</evidence>
<keyword evidence="9" id="KW-1185">Reference proteome</keyword>
<dbReference type="PROSITE" id="PS00107">
    <property type="entry name" value="PROTEIN_KINASE_ATP"/>
    <property type="match status" value="1"/>
</dbReference>
<dbReference type="Proteomes" id="UP001500618">
    <property type="component" value="Unassembled WGS sequence"/>
</dbReference>
<protein>
    <recommendedName>
        <fullName evidence="7">Protein kinase domain-containing protein</fullName>
    </recommendedName>
</protein>
<feature type="binding site" evidence="5">
    <location>
        <position position="43"/>
    </location>
    <ligand>
        <name>ATP</name>
        <dbReference type="ChEBI" id="CHEBI:30616"/>
    </ligand>
</feature>
<evidence type="ECO:0000256" key="5">
    <source>
        <dbReference type="PROSITE-ProRule" id="PRU10141"/>
    </source>
</evidence>
<dbReference type="PANTHER" id="PTHR43289:SF34">
    <property type="entry name" value="SERINE_THREONINE-PROTEIN KINASE YBDM-RELATED"/>
    <property type="match status" value="1"/>
</dbReference>
<dbReference type="InterPro" id="IPR017441">
    <property type="entry name" value="Protein_kinase_ATP_BS"/>
</dbReference>
<name>A0ABN2JAB2_9ACTN</name>
<dbReference type="SUPFAM" id="SSF56112">
    <property type="entry name" value="Protein kinase-like (PK-like)"/>
    <property type="match status" value="1"/>
</dbReference>
<comment type="caution">
    <text evidence="8">The sequence shown here is derived from an EMBL/GenBank/DDBJ whole genome shotgun (WGS) entry which is preliminary data.</text>
</comment>
<evidence type="ECO:0000256" key="3">
    <source>
        <dbReference type="ARBA" id="ARBA00022777"/>
    </source>
</evidence>
<keyword evidence="6" id="KW-0812">Transmembrane</keyword>
<keyword evidence="6" id="KW-0472">Membrane</keyword>
<dbReference type="InterPro" id="IPR008271">
    <property type="entry name" value="Ser/Thr_kinase_AS"/>
</dbReference>
<reference evidence="9" key="1">
    <citation type="journal article" date="2019" name="Int. J. Syst. Evol. Microbiol.">
        <title>The Global Catalogue of Microorganisms (GCM) 10K type strain sequencing project: providing services to taxonomists for standard genome sequencing and annotation.</title>
        <authorList>
            <consortium name="The Broad Institute Genomics Platform"/>
            <consortium name="The Broad Institute Genome Sequencing Center for Infectious Disease"/>
            <person name="Wu L."/>
            <person name="Ma J."/>
        </authorList>
    </citation>
    <scope>NUCLEOTIDE SEQUENCE [LARGE SCALE GENOMIC DNA]</scope>
    <source>
        <strain evidence="9">JCM 14718</strain>
    </source>
</reference>
<evidence type="ECO:0000256" key="4">
    <source>
        <dbReference type="ARBA" id="ARBA00022840"/>
    </source>
</evidence>
<evidence type="ECO:0000256" key="1">
    <source>
        <dbReference type="ARBA" id="ARBA00022679"/>
    </source>
</evidence>
<dbReference type="Gene3D" id="3.30.200.20">
    <property type="entry name" value="Phosphorylase Kinase, domain 1"/>
    <property type="match status" value="1"/>
</dbReference>
<sequence>MEPLTGTDPAFIAGYETLGRLGAGGMGVVYLGRAPSGRLVAVKVIRARFAGDLEFRARFHREVAAARVVSGAFTAPVIDADPDADQPWLVTAYVAGLALDEAVRDFGPLPVQSVRTLAGGLAEALRSIHAVGLVHRDFKPSNMLLAADGPRVIDFGISRALDASKLTQTGFLVGSPGFMSPEQAAGQATGPASDVFSFGAVLAYAATGREPFGGDGPMPAQIYRTLYTEPDLTGLDTPWLREITLACLDKQAERRPTAQPLLDFLLVSAPPSPAGPWLPPAVMAALAQRVQQSEHLLEIHRLATEKAAAERRRRSRRAVIKGAAGVAVLAAVGTGSVVLIVENSIPPRSPEWSGLRVTTTPLSPPNPGGWNYTKEAQLAGPHGSVGISWSAVGDELDSHEAADLHTSAIRARPGQKLLVAAVDQMVTYAAFPPGKANPVVVKLKVGDQSTDLKNLPLSENSSTTQVIVVGAAPTTPIRLQLVDAGRMAEMDLRTAKVIDNPYQQFQSDAAWTGSATATAFFYGQPVTTEISASVGLSTSKQVASIVNYFPGNGWAPPGKAFLAVPAPVLYGSFLYPTEVQCDDSTAFSFHLPSGAVVPADRHARTTILLDTSGITPVPVTFLVPADTRGGRIVLDLSKSQLRDISSSGATTHRWQKAPTFALPLKFPS</sequence>
<proteinExistence type="predicted"/>
<evidence type="ECO:0000256" key="6">
    <source>
        <dbReference type="SAM" id="Phobius"/>
    </source>
</evidence>
<accession>A0ABN2JAB2</accession>